<dbReference type="InterPro" id="IPR041404">
    <property type="entry name" value="DUF5588"/>
</dbReference>
<protein>
    <submittedName>
        <fullName evidence="2">Uncharacterized protein</fullName>
    </submittedName>
</protein>
<organism evidence="2 3">
    <name type="scientific">Synaphobranchus kaupii</name>
    <name type="common">Kaup's arrowtooth eel</name>
    <dbReference type="NCBI Taxonomy" id="118154"/>
    <lineage>
        <taxon>Eukaryota</taxon>
        <taxon>Metazoa</taxon>
        <taxon>Chordata</taxon>
        <taxon>Craniata</taxon>
        <taxon>Vertebrata</taxon>
        <taxon>Euteleostomi</taxon>
        <taxon>Actinopterygii</taxon>
        <taxon>Neopterygii</taxon>
        <taxon>Teleostei</taxon>
        <taxon>Anguilliformes</taxon>
        <taxon>Synaphobranchidae</taxon>
        <taxon>Synaphobranchus</taxon>
    </lineage>
</organism>
<keyword evidence="3" id="KW-1185">Reference proteome</keyword>
<comment type="caution">
    <text evidence="2">The sequence shown here is derived from an EMBL/GenBank/DDBJ whole genome shotgun (WGS) entry which is preliminary data.</text>
</comment>
<name>A0A9Q1F9M2_SYNKA</name>
<dbReference type="EMBL" id="JAINUF010000007">
    <property type="protein sequence ID" value="KAJ8353825.1"/>
    <property type="molecule type" value="Genomic_DNA"/>
</dbReference>
<reference evidence="2" key="1">
    <citation type="journal article" date="2023" name="Science">
        <title>Genome structures resolve the early diversification of teleost fishes.</title>
        <authorList>
            <person name="Parey E."/>
            <person name="Louis A."/>
            <person name="Montfort J."/>
            <person name="Bouchez O."/>
            <person name="Roques C."/>
            <person name="Iampietro C."/>
            <person name="Lluch J."/>
            <person name="Castinel A."/>
            <person name="Donnadieu C."/>
            <person name="Desvignes T."/>
            <person name="Floi Bucao C."/>
            <person name="Jouanno E."/>
            <person name="Wen M."/>
            <person name="Mejri S."/>
            <person name="Dirks R."/>
            <person name="Jansen H."/>
            <person name="Henkel C."/>
            <person name="Chen W.J."/>
            <person name="Zahm M."/>
            <person name="Cabau C."/>
            <person name="Klopp C."/>
            <person name="Thompson A.W."/>
            <person name="Robinson-Rechavi M."/>
            <person name="Braasch I."/>
            <person name="Lecointre G."/>
            <person name="Bobe J."/>
            <person name="Postlethwait J.H."/>
            <person name="Berthelot C."/>
            <person name="Roest Crollius H."/>
            <person name="Guiguen Y."/>
        </authorList>
    </citation>
    <scope>NUCLEOTIDE SEQUENCE</scope>
    <source>
        <strain evidence="2">WJC10195</strain>
    </source>
</reference>
<dbReference type="Gene3D" id="1.25.40.10">
    <property type="entry name" value="Tetratricopeptide repeat domain"/>
    <property type="match status" value="1"/>
</dbReference>
<feature type="region of interest" description="Disordered" evidence="1">
    <location>
        <begin position="184"/>
        <end position="220"/>
    </location>
</feature>
<evidence type="ECO:0000313" key="2">
    <source>
        <dbReference type="EMBL" id="KAJ8353825.1"/>
    </source>
</evidence>
<dbReference type="SUPFAM" id="SSF48452">
    <property type="entry name" value="TPR-like"/>
    <property type="match status" value="1"/>
</dbReference>
<dbReference type="PANTHER" id="PTHR31919:SF1">
    <property type="entry name" value="ZINC FINGERS AND HOMEOBOXES PROTEIN 1, ISOFORM 2"/>
    <property type="match status" value="1"/>
</dbReference>
<dbReference type="InterPro" id="IPR011990">
    <property type="entry name" value="TPR-like_helical_dom_sf"/>
</dbReference>
<evidence type="ECO:0000256" key="1">
    <source>
        <dbReference type="SAM" id="MobiDB-lite"/>
    </source>
</evidence>
<dbReference type="OrthoDB" id="6334002at2759"/>
<dbReference type="AlphaFoldDB" id="A0A9Q1F9M2"/>
<accession>A0A9Q1F9M2</accession>
<dbReference type="PANTHER" id="PTHR31919">
    <property type="entry name" value="ZINC FINGERS AND HOMEOBOXES PROTEIN 1, ISOFORM 2"/>
    <property type="match status" value="1"/>
</dbReference>
<sequence length="376" mass="43034">MEILGSTFDDSYFEESRNKVSIPLPSYNAKFCEPEWFCESLTAEDELEKQKAFKFRAELAYSRKDYQTALADYSSCLALVPDSNLTIRRDVLEGQARCCCYLGRREEALEITDKLRKEATNTCHMTCVLNLELAVHHHFGELRETISVLQHLVSLHPYNPWKWKKLAEGCLRLLQSLVAASSSGMHLPGDGPEERRDCEASSDLPERNHQNSQADPREFTEERGSSVVLGCTHRDNAFVAHQISTRTQDQREEECESVWLKACICFVRTRLLLRMLRLQQSSFVLKSSEKAVLEAEEALQRLEPQENTLQLITEVMGKDLVAEKMREDNQDGESLAGLCISDFEEKWYNRVKQTVLLMEDTLSRAAPLKMNTSPVE</sequence>
<gene>
    <name evidence="2" type="ORF">SKAU_G00213920</name>
</gene>
<dbReference type="Pfam" id="PF17826">
    <property type="entry name" value="DUF5588"/>
    <property type="match status" value="1"/>
</dbReference>
<feature type="compositionally biased region" description="Basic and acidic residues" evidence="1">
    <location>
        <begin position="192"/>
        <end position="220"/>
    </location>
</feature>
<dbReference type="Proteomes" id="UP001152622">
    <property type="component" value="Chromosome 7"/>
</dbReference>
<proteinExistence type="predicted"/>
<evidence type="ECO:0000313" key="3">
    <source>
        <dbReference type="Proteomes" id="UP001152622"/>
    </source>
</evidence>